<keyword evidence="10" id="KW-1185">Reference proteome</keyword>
<reference evidence="9 10" key="1">
    <citation type="submission" date="2017-10" db="EMBL/GenBank/DDBJ databases">
        <title>Whole genome of Pedobacter ginsengisoli T01R-27 isolated from tomato rhizosphere.</title>
        <authorList>
            <person name="Weon H.-Y."/>
            <person name="Lee S.A."/>
            <person name="Sang M.K."/>
            <person name="Song J."/>
        </authorList>
    </citation>
    <scope>NUCLEOTIDE SEQUENCE [LARGE SCALE GENOMIC DNA]</scope>
    <source>
        <strain evidence="9 10">T01R-27</strain>
    </source>
</reference>
<evidence type="ECO:0000256" key="3">
    <source>
        <dbReference type="ARBA" id="ARBA00022692"/>
    </source>
</evidence>
<organism evidence="9 10">
    <name type="scientific">Pedobacter ginsengisoli</name>
    <dbReference type="NCBI Taxonomy" id="363852"/>
    <lineage>
        <taxon>Bacteria</taxon>
        <taxon>Pseudomonadati</taxon>
        <taxon>Bacteroidota</taxon>
        <taxon>Sphingobacteriia</taxon>
        <taxon>Sphingobacteriales</taxon>
        <taxon>Sphingobacteriaceae</taxon>
        <taxon>Pedobacter</taxon>
    </lineage>
</organism>
<dbReference type="Proteomes" id="UP000223749">
    <property type="component" value="Chromosome"/>
</dbReference>
<sequence>MFKLNLKIALRNLWKHKAYALINIAGLAIGMASCILIFIFIRYQLSFDDQFVNKNRIFRIVSNWESKGSVDASQGVPVPLSKAIRNDISQFEKVAAIQSTGGVVMALDQTGKTTFKEDIRVFYTQPEFFDIFDFTWLAGIPQQVLNQPNTVVLSEEKAIKYFGTWQQALGKTIRFRNKMDLKVTGVFKELPENTTLTLNVLISYANYPYKDSDNWGSVGSSSECYVLLKKGIDINSLDGALAQFNKKYYKNDSDGSRQFHTFQPLKDIHQNSRYGNFSGKSIEKREIYSLSVIGAFLLLTACINFINLATAQAVSRSKEVGIRKVMGSRRKQLVMQFLGETLTISIISVLIACVLTEFALPYMQNLFDEQISFSMITHPVIFVFLIVLVLVVSFLAGFYPSLIMSGFSPALAIKNKVAAGNAGGLGLRKILVVIQFTITIILIISTLVVLKQMNYMRQQPLGFNPDAVAMVGLPGDSLSQLKYTNLKERILTIPGVSNLTFCDVPPSSNNIVENNFSLNNIKIKDFQVRMMHADFKYFETFDLKLIAGKLLTKSDTANGYVVNQTFLKMMNIKTPEEILGRIMSIHGRGFPIVGVIKDFNDKSLRQSISPIAFSSQKNEYYNMAIKMDSKQIMPAMKQIEKLWNETFSNDVYNSQILNDDLNNYYNTERVMGVLFRVFSAIIIFISFIGLFGLISFVASQRTREVAIRKVLGASNYELVRMLNGSFLLMVFLANLVAWPVAYIFVSKWLNDFAYRIPLSIWPFAIAMIISMTITFITVSLRSYKAAQTKPIDALKYE</sequence>
<evidence type="ECO:0000256" key="4">
    <source>
        <dbReference type="ARBA" id="ARBA00022989"/>
    </source>
</evidence>
<evidence type="ECO:0000259" key="8">
    <source>
        <dbReference type="Pfam" id="PF12704"/>
    </source>
</evidence>
<dbReference type="AlphaFoldDB" id="A0A2D1U654"/>
<evidence type="ECO:0000259" key="7">
    <source>
        <dbReference type="Pfam" id="PF02687"/>
    </source>
</evidence>
<keyword evidence="4 6" id="KW-1133">Transmembrane helix</keyword>
<accession>A0A2D1U654</accession>
<dbReference type="Pfam" id="PF12704">
    <property type="entry name" value="MacB_PCD"/>
    <property type="match status" value="1"/>
</dbReference>
<feature type="transmembrane region" description="Helical" evidence="6">
    <location>
        <begin position="20"/>
        <end position="41"/>
    </location>
</feature>
<feature type="domain" description="MacB-like periplasmic core" evidence="8">
    <location>
        <begin position="21"/>
        <end position="242"/>
    </location>
</feature>
<feature type="transmembrane region" description="Helical" evidence="6">
    <location>
        <begin position="718"/>
        <end position="740"/>
    </location>
</feature>
<feature type="transmembrane region" description="Helical" evidence="6">
    <location>
        <begin position="760"/>
        <end position="780"/>
    </location>
</feature>
<feature type="transmembrane region" description="Helical" evidence="6">
    <location>
        <begin position="430"/>
        <end position="450"/>
    </location>
</feature>
<feature type="domain" description="ABC3 transporter permease C-terminal" evidence="7">
    <location>
        <begin position="677"/>
        <end position="789"/>
    </location>
</feature>
<evidence type="ECO:0000256" key="1">
    <source>
        <dbReference type="ARBA" id="ARBA00004651"/>
    </source>
</evidence>
<dbReference type="InterPro" id="IPR003838">
    <property type="entry name" value="ABC3_permease_C"/>
</dbReference>
<keyword evidence="3 6" id="KW-0812">Transmembrane</keyword>
<dbReference type="GO" id="GO:0005886">
    <property type="term" value="C:plasma membrane"/>
    <property type="evidence" value="ECO:0007669"/>
    <property type="project" value="UniProtKB-SubCell"/>
</dbReference>
<dbReference type="RefSeq" id="WP_099439019.1">
    <property type="nucleotide sequence ID" value="NZ_CP024091.1"/>
</dbReference>
<dbReference type="PROSITE" id="PS51257">
    <property type="entry name" value="PROKAR_LIPOPROTEIN"/>
    <property type="match status" value="1"/>
</dbReference>
<dbReference type="PANTHER" id="PTHR30572">
    <property type="entry name" value="MEMBRANE COMPONENT OF TRANSPORTER-RELATED"/>
    <property type="match status" value="1"/>
</dbReference>
<evidence type="ECO:0000313" key="9">
    <source>
        <dbReference type="EMBL" id="ATP57090.1"/>
    </source>
</evidence>
<evidence type="ECO:0000256" key="5">
    <source>
        <dbReference type="ARBA" id="ARBA00023136"/>
    </source>
</evidence>
<dbReference type="OrthoDB" id="1451596at2"/>
<comment type="subcellular location">
    <subcellularLocation>
        <location evidence="1">Cell membrane</location>
        <topology evidence="1">Multi-pass membrane protein</topology>
    </subcellularLocation>
</comment>
<dbReference type="GO" id="GO:0022857">
    <property type="term" value="F:transmembrane transporter activity"/>
    <property type="evidence" value="ECO:0007669"/>
    <property type="project" value="TreeGrafter"/>
</dbReference>
<evidence type="ECO:0000256" key="6">
    <source>
        <dbReference type="SAM" id="Phobius"/>
    </source>
</evidence>
<dbReference type="InterPro" id="IPR025857">
    <property type="entry name" value="MacB_PCD"/>
</dbReference>
<dbReference type="EMBL" id="CP024091">
    <property type="protein sequence ID" value="ATP57090.1"/>
    <property type="molecule type" value="Genomic_DNA"/>
</dbReference>
<feature type="transmembrane region" description="Helical" evidence="6">
    <location>
        <begin position="287"/>
        <end position="309"/>
    </location>
</feature>
<evidence type="ECO:0000313" key="10">
    <source>
        <dbReference type="Proteomes" id="UP000223749"/>
    </source>
</evidence>
<feature type="transmembrane region" description="Helical" evidence="6">
    <location>
        <begin position="673"/>
        <end position="697"/>
    </location>
</feature>
<name>A0A2D1U654_9SPHI</name>
<feature type="transmembrane region" description="Helical" evidence="6">
    <location>
        <begin position="380"/>
        <end position="399"/>
    </location>
</feature>
<evidence type="ECO:0000256" key="2">
    <source>
        <dbReference type="ARBA" id="ARBA00022475"/>
    </source>
</evidence>
<keyword evidence="5 6" id="KW-0472">Membrane</keyword>
<proteinExistence type="predicted"/>
<dbReference type="InterPro" id="IPR050250">
    <property type="entry name" value="Macrolide_Exporter_MacB"/>
</dbReference>
<gene>
    <name evidence="9" type="ORF">CPT03_11700</name>
</gene>
<keyword evidence="2" id="KW-1003">Cell membrane</keyword>
<feature type="domain" description="ABC3 transporter permease C-terminal" evidence="7">
    <location>
        <begin position="292"/>
        <end position="408"/>
    </location>
</feature>
<feature type="transmembrane region" description="Helical" evidence="6">
    <location>
        <begin position="333"/>
        <end position="360"/>
    </location>
</feature>
<dbReference type="PANTHER" id="PTHR30572:SF18">
    <property type="entry name" value="ABC-TYPE MACROLIDE FAMILY EXPORT SYSTEM PERMEASE COMPONENT 2"/>
    <property type="match status" value="1"/>
</dbReference>
<dbReference type="Pfam" id="PF02687">
    <property type="entry name" value="FtsX"/>
    <property type="match status" value="2"/>
</dbReference>
<protein>
    <submittedName>
        <fullName evidence="9">ABC transporter permease</fullName>
    </submittedName>
</protein>
<dbReference type="KEGG" id="pgs:CPT03_11700"/>